<dbReference type="EMBL" id="JAKWBI020000014">
    <property type="protein sequence ID" value="KAJ2906415.1"/>
    <property type="molecule type" value="Genomic_DNA"/>
</dbReference>
<evidence type="ECO:0000313" key="4">
    <source>
        <dbReference type="Proteomes" id="UP001201980"/>
    </source>
</evidence>
<dbReference type="AlphaFoldDB" id="A0AAD5RYN6"/>
<reference evidence="3" key="1">
    <citation type="submission" date="2022-07" db="EMBL/GenBank/DDBJ databases">
        <title>Draft genome sequence of Zalerion maritima ATCC 34329, a (micro)plastics degrading marine fungus.</title>
        <authorList>
            <person name="Paco A."/>
            <person name="Goncalves M.F.M."/>
            <person name="Rocha-Santos T.A.P."/>
            <person name="Alves A."/>
        </authorList>
    </citation>
    <scope>NUCLEOTIDE SEQUENCE</scope>
    <source>
        <strain evidence="3">ATCC 34329</strain>
    </source>
</reference>
<proteinExistence type="predicted"/>
<feature type="domain" description="Trichothecene 3-O-acetyltransferase-like N-terminal" evidence="2">
    <location>
        <begin position="18"/>
        <end position="171"/>
    </location>
</feature>
<dbReference type="Pfam" id="PF22664">
    <property type="entry name" value="TRI-like_N"/>
    <property type="match status" value="1"/>
</dbReference>
<name>A0AAD5RYN6_9PEZI</name>
<evidence type="ECO:0000259" key="2">
    <source>
        <dbReference type="Pfam" id="PF22664"/>
    </source>
</evidence>
<dbReference type="Gene3D" id="3.30.559.10">
    <property type="entry name" value="Chloramphenicol acetyltransferase-like domain"/>
    <property type="match status" value="2"/>
</dbReference>
<accession>A0AAD5RYN6</accession>
<dbReference type="GO" id="GO:0016740">
    <property type="term" value="F:transferase activity"/>
    <property type="evidence" value="ECO:0007669"/>
    <property type="project" value="UniProtKB-KW"/>
</dbReference>
<dbReference type="PANTHER" id="PTHR31896">
    <property type="entry name" value="FAMILY REGULATORY PROTEIN, PUTATIVE (AFU_ORTHOLOGUE AFUA_3G14730)-RELATED"/>
    <property type="match status" value="1"/>
</dbReference>
<comment type="caution">
    <text evidence="3">The sequence shown here is derived from an EMBL/GenBank/DDBJ whole genome shotgun (WGS) entry which is preliminary data.</text>
</comment>
<dbReference type="InterPro" id="IPR054710">
    <property type="entry name" value="Tri101-like_N"/>
</dbReference>
<dbReference type="InterPro" id="IPR051283">
    <property type="entry name" value="Sec_Metabolite_Acyltrans"/>
</dbReference>
<dbReference type="InterPro" id="IPR023213">
    <property type="entry name" value="CAT-like_dom_sf"/>
</dbReference>
<sequence length="455" mass="50742">MDPNDSIDILGQQPLLRIYTQISLCFPVPDPSFHATIIKTLTSGLERLTESFPWVAGQIANEEASEGNTGVFRVKPLDDKIPRLTIKDLRYEPDAPTMDALRRSRFPFSMLDESAVAPCKTMPPPDFVEFPVFFLQATFVTGGLLLTFVGGHQVMDMTGQGHIIHLLSKACREEPFTDEELTSGNRRRRDAIPLLDDLKDHSAEIAHQIVKSAAPLPPGEGPPPMPISPKCTWGYFIFLPAALTALKAAAMKGLGGLSKYISTDDTLSAFIWQSTMRARLPRLDKTLDTSFARAVDVRPHLGMSKTYPGLVQNMTYHTYTIQDMVHEPLGVIAANLRSALHPEKNNLGYMTRALATCFDRTPDKSVFSFIARFDLSKDMMLSSWAKVDCYGQDFGLGLGKPEAVRRPKFDAFESLVYLMPKKPDGEVAVAICLRDEDMERLRRDPEVMMYSTYVG</sequence>
<protein>
    <recommendedName>
        <fullName evidence="2">Trichothecene 3-O-acetyltransferase-like N-terminal domain-containing protein</fullName>
    </recommendedName>
</protein>
<evidence type="ECO:0000256" key="1">
    <source>
        <dbReference type="ARBA" id="ARBA00022679"/>
    </source>
</evidence>
<dbReference type="PANTHER" id="PTHR31896:SF64">
    <property type="entry name" value="TRICHOTHECENE 3-O-ACETYLTRANSFERASE"/>
    <property type="match status" value="1"/>
</dbReference>
<keyword evidence="4" id="KW-1185">Reference proteome</keyword>
<gene>
    <name evidence="3" type="ORF">MKZ38_001775</name>
</gene>
<evidence type="ECO:0000313" key="3">
    <source>
        <dbReference type="EMBL" id="KAJ2906415.1"/>
    </source>
</evidence>
<keyword evidence="1" id="KW-0808">Transferase</keyword>
<dbReference type="Proteomes" id="UP001201980">
    <property type="component" value="Unassembled WGS sequence"/>
</dbReference>
<organism evidence="3 4">
    <name type="scientific">Zalerion maritima</name>
    <dbReference type="NCBI Taxonomy" id="339359"/>
    <lineage>
        <taxon>Eukaryota</taxon>
        <taxon>Fungi</taxon>
        <taxon>Dikarya</taxon>
        <taxon>Ascomycota</taxon>
        <taxon>Pezizomycotina</taxon>
        <taxon>Sordariomycetes</taxon>
        <taxon>Lulworthiomycetidae</taxon>
        <taxon>Lulworthiales</taxon>
        <taxon>Lulworthiaceae</taxon>
        <taxon>Zalerion</taxon>
    </lineage>
</organism>